<accession>A0A3G4VF29</accession>
<dbReference type="EMBL" id="CP033578">
    <property type="protein sequence ID" value="AYV23396.1"/>
    <property type="molecule type" value="Genomic_DNA"/>
</dbReference>
<keyword evidence="1" id="KW-0732">Signal</keyword>
<evidence type="ECO:0008006" key="4">
    <source>
        <dbReference type="Google" id="ProtNLM"/>
    </source>
</evidence>
<feature type="signal peptide" evidence="1">
    <location>
        <begin position="1"/>
        <end position="21"/>
    </location>
</feature>
<evidence type="ECO:0000313" key="2">
    <source>
        <dbReference type="EMBL" id="AYV23396.1"/>
    </source>
</evidence>
<dbReference type="Proteomes" id="UP000279760">
    <property type="component" value="Chromosome 2"/>
</dbReference>
<organism evidence="2 3">
    <name type="scientific">Vibrio mediterranei</name>
    <dbReference type="NCBI Taxonomy" id="689"/>
    <lineage>
        <taxon>Bacteria</taxon>
        <taxon>Pseudomonadati</taxon>
        <taxon>Pseudomonadota</taxon>
        <taxon>Gammaproteobacteria</taxon>
        <taxon>Vibrionales</taxon>
        <taxon>Vibrionaceae</taxon>
        <taxon>Vibrio</taxon>
    </lineage>
</organism>
<gene>
    <name evidence="2" type="ORF">ECB94_19060</name>
</gene>
<name>A0A3G4VF29_9VIBR</name>
<dbReference type="SUPFAM" id="SSF103515">
    <property type="entry name" value="Autotransporter"/>
    <property type="match status" value="1"/>
</dbReference>
<dbReference type="RefSeq" id="WP_124941409.1">
    <property type="nucleotide sequence ID" value="NZ_CP033578.1"/>
</dbReference>
<evidence type="ECO:0000256" key="1">
    <source>
        <dbReference type="SAM" id="SignalP"/>
    </source>
</evidence>
<reference evidence="2 3" key="1">
    <citation type="submission" date="2018-11" db="EMBL/GenBank/DDBJ databases">
        <title>Complete Genome Sequence of Vbrio mediterranei 117-T6: a Potential Pathogen Bacteria Isolated from the Conchocelis of Pyropia.</title>
        <authorList>
            <person name="Liu Q."/>
        </authorList>
    </citation>
    <scope>NUCLEOTIDE SEQUENCE [LARGE SCALE GENOMIC DNA]</scope>
    <source>
        <strain evidence="2 3">117-T6</strain>
    </source>
</reference>
<dbReference type="AlphaFoldDB" id="A0A3G4VF29"/>
<protein>
    <recommendedName>
        <fullName evidence="4">Porin family protein</fullName>
    </recommendedName>
</protein>
<evidence type="ECO:0000313" key="3">
    <source>
        <dbReference type="Proteomes" id="UP000279760"/>
    </source>
</evidence>
<proteinExistence type="predicted"/>
<dbReference type="InterPro" id="IPR036709">
    <property type="entry name" value="Autotransporte_beta_dom_sf"/>
</dbReference>
<feature type="chain" id="PRO_5018146100" description="Porin family protein" evidence="1">
    <location>
        <begin position="22"/>
        <end position="225"/>
    </location>
</feature>
<sequence>MKKVTTVAAILTTLFSTSALANKNIDFSNPYALYNGLSVGYGSNNFDVNAQFASQVNNSWSLLGTYHSDDNFDNHGLRLNVIHNTGVGYFIGYNYDSNFDNRNLRANTGELGVHVNVPLNKELRLVPELALGSFEHQHMSNTAYYTLLSLSMVYNTSNNIWFSVTPEYTYSFNDLKEDNGHRSSFRSWDLIADAGYKINNNQSLVYTYQYDKGDHLSLISYQIGF</sequence>